<dbReference type="Gene3D" id="3.60.40.10">
    <property type="entry name" value="PPM-type phosphatase domain"/>
    <property type="match status" value="1"/>
</dbReference>
<dbReference type="Proteomes" id="UP001196413">
    <property type="component" value="Unassembled WGS sequence"/>
</dbReference>
<dbReference type="SUPFAM" id="SSF81606">
    <property type="entry name" value="PP2C-like"/>
    <property type="match status" value="1"/>
</dbReference>
<keyword evidence="3" id="KW-1185">Reference proteome</keyword>
<proteinExistence type="predicted"/>
<dbReference type="Pfam" id="PF00481">
    <property type="entry name" value="PP2C"/>
    <property type="match status" value="1"/>
</dbReference>
<accession>A0AAD5RF22</accession>
<evidence type="ECO:0000313" key="3">
    <source>
        <dbReference type="Proteomes" id="UP001196413"/>
    </source>
</evidence>
<feature type="non-terminal residue" evidence="2">
    <location>
        <position position="352"/>
    </location>
</feature>
<name>A0AAD5RF22_PARTN</name>
<comment type="caution">
    <text evidence="2">The sequence shown here is derived from an EMBL/GenBank/DDBJ whole genome shotgun (WGS) entry which is preliminary data.</text>
</comment>
<protein>
    <recommendedName>
        <fullName evidence="1">PPM-type phosphatase domain-containing protein</fullName>
    </recommendedName>
</protein>
<evidence type="ECO:0000313" key="2">
    <source>
        <dbReference type="EMBL" id="KAJ1375069.1"/>
    </source>
</evidence>
<dbReference type="EMBL" id="JAHQIW010007504">
    <property type="protein sequence ID" value="KAJ1375069.1"/>
    <property type="molecule type" value="Genomic_DNA"/>
</dbReference>
<organism evidence="2 3">
    <name type="scientific">Parelaphostrongylus tenuis</name>
    <name type="common">Meningeal worm</name>
    <dbReference type="NCBI Taxonomy" id="148309"/>
    <lineage>
        <taxon>Eukaryota</taxon>
        <taxon>Metazoa</taxon>
        <taxon>Ecdysozoa</taxon>
        <taxon>Nematoda</taxon>
        <taxon>Chromadorea</taxon>
        <taxon>Rhabditida</taxon>
        <taxon>Rhabditina</taxon>
        <taxon>Rhabditomorpha</taxon>
        <taxon>Strongyloidea</taxon>
        <taxon>Metastrongylidae</taxon>
        <taxon>Parelaphostrongylus</taxon>
    </lineage>
</organism>
<feature type="domain" description="PPM-type phosphatase" evidence="1">
    <location>
        <begin position="1"/>
        <end position="170"/>
    </location>
</feature>
<dbReference type="PROSITE" id="PS51746">
    <property type="entry name" value="PPM_2"/>
    <property type="match status" value="1"/>
</dbReference>
<reference evidence="2" key="1">
    <citation type="submission" date="2021-06" db="EMBL/GenBank/DDBJ databases">
        <title>Parelaphostrongylus tenuis whole genome reference sequence.</title>
        <authorList>
            <person name="Garwood T.J."/>
            <person name="Larsen P.A."/>
            <person name="Fountain-Jones N.M."/>
            <person name="Garbe J.R."/>
            <person name="Macchietto M.G."/>
            <person name="Kania S.A."/>
            <person name="Gerhold R.W."/>
            <person name="Richards J.E."/>
            <person name="Wolf T.M."/>
        </authorList>
    </citation>
    <scope>NUCLEOTIDE SEQUENCE</scope>
    <source>
        <strain evidence="2">MNPRO001-30</strain>
        <tissue evidence="2">Meninges</tissue>
    </source>
</reference>
<dbReference type="InterPro" id="IPR001932">
    <property type="entry name" value="PPM-type_phosphatase-like_dom"/>
</dbReference>
<dbReference type="AlphaFoldDB" id="A0AAD5RF22"/>
<gene>
    <name evidence="2" type="ORF">KIN20_038304</name>
</gene>
<dbReference type="InterPro" id="IPR036457">
    <property type="entry name" value="PPM-type-like_dom_sf"/>
</dbReference>
<sequence>NRDINLSEILLEAHETLGEAGERLGTRNIGAAVLTGGRLEKLTESVELDEEEYERIRCAGGTVDEVYYQKDVSKNTNNLINGSTMNSRQLGFYSLHPVLTPKPIEKSLPITNEMDYVIIGSWALWEFLSDTQIASILGSSVNPQLAAKIIQDSLQACDFNGNSCVMVIRLLKPELSFRSTSNESRWLLRSSAPMAIPPMRVEQKNQGDDLRNIGHRLEKINEVITKMEDETAGHNTGYVSGRQLYNRIVAHEKVSNWIASPSSSSATPPPDPASSCYTQFMSELKTKVSRLDFNSPIQDENEAAVAVERHQHNQENNSNVQDDKIIIPLCKHTKGRMFSTVQFCHLRYKLIH</sequence>
<evidence type="ECO:0000259" key="1">
    <source>
        <dbReference type="PROSITE" id="PS51746"/>
    </source>
</evidence>